<comment type="function">
    <text evidence="1">Heme-dependent dioxygenase that catalyzes the oxidative cleavage of the L-tryptophan (L-Trp) pyrrole ring and converts L-tryptophan to N-formyl-L-kynurenine. Catalyzes the oxidative cleavage of the indole moiety.</text>
</comment>
<dbReference type="Pfam" id="PF03301">
    <property type="entry name" value="Trp_dioxygenase"/>
    <property type="match status" value="1"/>
</dbReference>
<evidence type="ECO:0000313" key="3">
    <source>
        <dbReference type="EMBL" id="CAL4061243.1"/>
    </source>
</evidence>
<dbReference type="PANTHER" id="PTHR10138:SF0">
    <property type="entry name" value="TRYPTOPHAN 2,3-DIOXYGENASE"/>
    <property type="match status" value="1"/>
</dbReference>
<keyword evidence="4" id="KW-1185">Reference proteome</keyword>
<keyword evidence="1" id="KW-0560">Oxidoreductase</keyword>
<dbReference type="EC" id="1.13.11.11" evidence="1"/>
<comment type="similarity">
    <text evidence="1">Belongs to the tryptophan 2,3-dioxygenase family.</text>
</comment>
<sequence length="426" mass="50039">MSCPFANNGLDKAQDGKNMVEYGGITYTSYLQLHRILHSQKLESEDTNGLPVHDEHLFIIIHQVYELWFKQILFELDSVRDIFSAVDVNETRMLEIVKRIHRVTMILKLCVDQFHILETMTPLDFMEFRDFLSPASGFQSYQFRLLENKLGVKSEHRVRYNQEHYMKVFGDEPEIYKRITASEKEPSLLELLSRWLERTPGLEEGGFNFWKKYQRAVYGILDEQHREAEEEKNEELQTHLLAQEKKRRELFNSIFDIRVHNALVARGERRLTHRATQGALMISFYREEPRFNQPFQLLNLLMDVDSLMTKWRYNHVMLVQRMIGSQQIGTGGSSGYQYLRSTLSDRYKVFLDLFNLSSFLINRSCIPSLTRNMKNRLSIMEEHRNGESKDDDDKNGSDSELEKSSEQSSEASDLEKSIERSCEASM</sequence>
<reference evidence="3 4" key="1">
    <citation type="submission" date="2024-05" db="EMBL/GenBank/DDBJ databases">
        <authorList>
            <person name="Wallberg A."/>
        </authorList>
    </citation>
    <scope>NUCLEOTIDE SEQUENCE [LARGE SCALE GENOMIC DNA]</scope>
</reference>
<dbReference type="Gene3D" id="1.20.58.480">
    <property type="match status" value="1"/>
</dbReference>
<keyword evidence="1" id="KW-0349">Heme</keyword>
<dbReference type="PANTHER" id="PTHR10138">
    <property type="entry name" value="TRYPTOPHAN 2,3-DIOXYGENASE"/>
    <property type="match status" value="1"/>
</dbReference>
<evidence type="ECO:0000256" key="2">
    <source>
        <dbReference type="SAM" id="MobiDB-lite"/>
    </source>
</evidence>
<keyword evidence="1" id="KW-0223">Dioxygenase</keyword>
<dbReference type="SUPFAM" id="SSF140959">
    <property type="entry name" value="Indolic compounds 2,3-dioxygenase-like"/>
    <property type="match status" value="1"/>
</dbReference>
<name>A0AAV2PQ71_MEGNR</name>
<protein>
    <recommendedName>
        <fullName evidence="1">Tryptophan 2,3-dioxygenase</fullName>
        <shortName evidence="1">TDO</shortName>
        <ecNumber evidence="1">1.13.11.11</ecNumber>
    </recommendedName>
    <alternativeName>
        <fullName evidence="1">Tryptamin 2,3-dioxygenase</fullName>
    </alternativeName>
    <alternativeName>
        <fullName evidence="1">Tryptophan oxygenase</fullName>
        <shortName evidence="1">TO</shortName>
        <shortName evidence="1">TRPO</shortName>
    </alternativeName>
    <alternativeName>
        <fullName evidence="1">Tryptophan pyrrolase</fullName>
    </alternativeName>
    <alternativeName>
        <fullName evidence="1">Tryptophanase</fullName>
    </alternativeName>
</protein>
<comment type="caution">
    <text evidence="3">The sequence shown here is derived from an EMBL/GenBank/DDBJ whole genome shotgun (WGS) entry which is preliminary data.</text>
</comment>
<organism evidence="3 4">
    <name type="scientific">Meganyctiphanes norvegica</name>
    <name type="common">Northern krill</name>
    <name type="synonym">Thysanopoda norvegica</name>
    <dbReference type="NCBI Taxonomy" id="48144"/>
    <lineage>
        <taxon>Eukaryota</taxon>
        <taxon>Metazoa</taxon>
        <taxon>Ecdysozoa</taxon>
        <taxon>Arthropoda</taxon>
        <taxon>Crustacea</taxon>
        <taxon>Multicrustacea</taxon>
        <taxon>Malacostraca</taxon>
        <taxon>Eumalacostraca</taxon>
        <taxon>Eucarida</taxon>
        <taxon>Euphausiacea</taxon>
        <taxon>Euphausiidae</taxon>
        <taxon>Meganyctiphanes</taxon>
    </lineage>
</organism>
<evidence type="ECO:0000256" key="1">
    <source>
        <dbReference type="HAMAP-Rule" id="MF_03020"/>
    </source>
</evidence>
<dbReference type="GO" id="GO:0019442">
    <property type="term" value="P:L-tryptophan catabolic process to acetyl-CoA"/>
    <property type="evidence" value="ECO:0007669"/>
    <property type="project" value="TreeGrafter"/>
</dbReference>
<comment type="pathway">
    <text evidence="1">Amino-acid degradation; L-tryptophan degradation via kynurenine pathway; L-kynurenine from L-tryptophan: step 1/2.</text>
</comment>
<dbReference type="GO" id="GO:0004833">
    <property type="term" value="F:L-tryptophan 2,3-dioxygenase activity"/>
    <property type="evidence" value="ECO:0007669"/>
    <property type="project" value="UniProtKB-UniRule"/>
</dbReference>
<comment type="cofactor">
    <cofactor evidence="1">
        <name>heme</name>
        <dbReference type="ChEBI" id="CHEBI:30413"/>
    </cofactor>
    <text evidence="1">Binds 1 heme group per subunit.</text>
</comment>
<dbReference type="HAMAP" id="MF_01972">
    <property type="entry name" value="T23O"/>
    <property type="match status" value="1"/>
</dbReference>
<proteinExistence type="inferred from homology"/>
<evidence type="ECO:0000313" key="4">
    <source>
        <dbReference type="Proteomes" id="UP001497623"/>
    </source>
</evidence>
<comment type="caution">
    <text evidence="1">Lacks conserved residue(s) required for the propagation of feature annotation.</text>
</comment>
<feature type="compositionally biased region" description="Basic and acidic residues" evidence="2">
    <location>
        <begin position="413"/>
        <end position="426"/>
    </location>
</feature>
<gene>
    <name evidence="3" type="ORF">MNOR_LOCUS1993</name>
</gene>
<comment type="catalytic activity">
    <reaction evidence="1">
        <text>L-tryptophan + O2 = N-formyl-L-kynurenine</text>
        <dbReference type="Rhea" id="RHEA:24536"/>
        <dbReference type="ChEBI" id="CHEBI:15379"/>
        <dbReference type="ChEBI" id="CHEBI:57912"/>
        <dbReference type="ChEBI" id="CHEBI:58629"/>
        <dbReference type="EC" id="1.13.11.11"/>
    </reaction>
</comment>
<dbReference type="GO" id="GO:0020037">
    <property type="term" value="F:heme binding"/>
    <property type="evidence" value="ECO:0007669"/>
    <property type="project" value="UniProtKB-UniRule"/>
</dbReference>
<dbReference type="Proteomes" id="UP001497623">
    <property type="component" value="Unassembled WGS sequence"/>
</dbReference>
<feature type="compositionally biased region" description="Basic and acidic residues" evidence="2">
    <location>
        <begin position="381"/>
        <end position="405"/>
    </location>
</feature>
<keyword evidence="1" id="KW-0479">Metal-binding</keyword>
<feature type="region of interest" description="Disordered" evidence="2">
    <location>
        <begin position="381"/>
        <end position="426"/>
    </location>
</feature>
<accession>A0AAV2PQ71</accession>
<dbReference type="InterPro" id="IPR004981">
    <property type="entry name" value="Trp_2_3_dOase"/>
</dbReference>
<keyword evidence="1" id="KW-0408">Iron</keyword>
<dbReference type="GO" id="GO:0019441">
    <property type="term" value="P:L-tryptophan catabolic process to kynurenine"/>
    <property type="evidence" value="ECO:0007669"/>
    <property type="project" value="UniProtKB-UniRule"/>
</dbReference>
<dbReference type="AlphaFoldDB" id="A0AAV2PQ71"/>
<dbReference type="EMBL" id="CAXKWB010000567">
    <property type="protein sequence ID" value="CAL4061243.1"/>
    <property type="molecule type" value="Genomic_DNA"/>
</dbReference>
<dbReference type="InterPro" id="IPR037217">
    <property type="entry name" value="Trp/Indoleamine_2_3_dOase-like"/>
</dbReference>
<comment type="subunit">
    <text evidence="1">Homotetramer. Dimer of dimers.</text>
</comment>
<dbReference type="Gene3D" id="1.10.287.3810">
    <property type="match status" value="1"/>
</dbReference>
<keyword evidence="1" id="KW-0823">Tryptophan catabolism</keyword>
<dbReference type="GO" id="GO:0046872">
    <property type="term" value="F:metal ion binding"/>
    <property type="evidence" value="ECO:0007669"/>
    <property type="project" value="UniProtKB-KW"/>
</dbReference>